<evidence type="ECO:0000259" key="15">
    <source>
        <dbReference type="SMART" id="SM00861"/>
    </source>
</evidence>
<dbReference type="InterPro" id="IPR020826">
    <property type="entry name" value="Transketolase_BS"/>
</dbReference>
<evidence type="ECO:0000256" key="1">
    <source>
        <dbReference type="ARBA" id="ARBA00001941"/>
    </source>
</evidence>
<dbReference type="EMBL" id="LK023313">
    <property type="protein sequence ID" value="CDS03099.1"/>
    <property type="molecule type" value="Genomic_DNA"/>
</dbReference>
<feature type="binding site" evidence="11">
    <location>
        <position position="407"/>
    </location>
    <ligand>
        <name>substrate</name>
    </ligand>
</feature>
<comment type="cofactor">
    <cofactor evidence="1">
        <name>Co(2+)</name>
        <dbReference type="ChEBI" id="CHEBI:48828"/>
    </cofactor>
</comment>
<evidence type="ECO:0000313" key="16">
    <source>
        <dbReference type="EMBL" id="CDS03099.1"/>
    </source>
</evidence>
<organism evidence="16">
    <name type="scientific">Lichtheimia ramosa</name>
    <dbReference type="NCBI Taxonomy" id="688394"/>
    <lineage>
        <taxon>Eukaryota</taxon>
        <taxon>Fungi</taxon>
        <taxon>Fungi incertae sedis</taxon>
        <taxon>Mucoromycota</taxon>
        <taxon>Mucoromycotina</taxon>
        <taxon>Mucoromycetes</taxon>
        <taxon>Mucorales</taxon>
        <taxon>Lichtheimiaceae</taxon>
        <taxon>Lichtheimia</taxon>
    </lineage>
</organism>
<feature type="active site" description="Proton donor" evidence="10">
    <location>
        <position position="439"/>
    </location>
</feature>
<evidence type="ECO:0000256" key="11">
    <source>
        <dbReference type="PIRSR" id="PIRSR605478-2"/>
    </source>
</evidence>
<feature type="binding site" evidence="11">
    <location>
        <position position="380"/>
    </location>
    <ligand>
        <name>substrate</name>
    </ligand>
</feature>
<feature type="binding site" evidence="12">
    <location>
        <position position="465"/>
    </location>
    <ligand>
        <name>thiamine diphosphate</name>
        <dbReference type="ChEBI" id="CHEBI:58937"/>
    </ligand>
</feature>
<feature type="domain" description="Transketolase-like pyrimidine-binding" evidence="15">
    <location>
        <begin position="377"/>
        <end position="555"/>
    </location>
</feature>
<feature type="binding site" evidence="13">
    <location>
        <position position="187"/>
    </location>
    <ligand>
        <name>Mg(2+)</name>
        <dbReference type="ChEBI" id="CHEBI:18420"/>
    </ligand>
</feature>
<dbReference type="EC" id="2.2.1.1" evidence="4"/>
<dbReference type="OrthoDB" id="10267175at2759"/>
<dbReference type="InterPro" id="IPR029061">
    <property type="entry name" value="THDP-binding"/>
</dbReference>
<evidence type="ECO:0000256" key="14">
    <source>
        <dbReference type="PIRSR" id="PIRSR605478-5"/>
    </source>
</evidence>
<accession>A0A077W971</accession>
<dbReference type="SUPFAM" id="SSF52922">
    <property type="entry name" value="TK C-terminal domain-like"/>
    <property type="match status" value="1"/>
</dbReference>
<dbReference type="GO" id="GO:0005634">
    <property type="term" value="C:nucleus"/>
    <property type="evidence" value="ECO:0007669"/>
    <property type="project" value="TreeGrafter"/>
</dbReference>
<dbReference type="Gene3D" id="3.40.50.920">
    <property type="match status" value="1"/>
</dbReference>
<comment type="cofactor">
    <cofactor evidence="13">
        <name>Mg(2+)</name>
        <dbReference type="ChEBI" id="CHEBI:18420"/>
    </cofactor>
    <text evidence="13">Binds 1 Mg(2+) ion per subunit. Can also utilize other divalent metal cations, such as Ca(2+), Mn(2+) and Co(2+).</text>
</comment>
<dbReference type="GO" id="GO:0004802">
    <property type="term" value="F:transketolase activity"/>
    <property type="evidence" value="ECO:0007669"/>
    <property type="project" value="UniProtKB-EC"/>
</dbReference>
<gene>
    <name evidence="16" type="ORF">LRAMOSA00501</name>
</gene>
<dbReference type="GO" id="GO:0006098">
    <property type="term" value="P:pentose-phosphate shunt"/>
    <property type="evidence" value="ECO:0007669"/>
    <property type="project" value="TreeGrafter"/>
</dbReference>
<evidence type="ECO:0000256" key="4">
    <source>
        <dbReference type="ARBA" id="ARBA00013152"/>
    </source>
</evidence>
<dbReference type="PROSITE" id="PS00802">
    <property type="entry name" value="TRANSKETOLASE_2"/>
    <property type="match status" value="1"/>
</dbReference>
<comment type="cofactor">
    <cofactor evidence="12">
        <name>thiamine diphosphate</name>
        <dbReference type="ChEBI" id="CHEBI:58937"/>
    </cofactor>
    <text evidence="12">Binds 1 thiamine pyrophosphate per subunit. During the reaction, the substrate forms a covalent intermediate with the cofactor.</text>
</comment>
<feature type="binding site" evidence="13">
    <location>
        <position position="157"/>
    </location>
    <ligand>
        <name>Mg(2+)</name>
        <dbReference type="ChEBI" id="CHEBI:18420"/>
    </ligand>
</feature>
<dbReference type="SUPFAM" id="SSF52518">
    <property type="entry name" value="Thiamin diphosphate-binding fold (THDP-binding)"/>
    <property type="match status" value="2"/>
</dbReference>
<evidence type="ECO:0000256" key="7">
    <source>
        <dbReference type="ARBA" id="ARBA00022842"/>
    </source>
</evidence>
<keyword evidence="6 13" id="KW-0479">Metal-binding</keyword>
<feature type="binding site" evidence="12">
    <location>
        <position position="187"/>
    </location>
    <ligand>
        <name>thiamine diphosphate</name>
        <dbReference type="ChEBI" id="CHEBI:58937"/>
    </ligand>
</feature>
<dbReference type="GO" id="GO:0046872">
    <property type="term" value="F:metal ion binding"/>
    <property type="evidence" value="ECO:0007669"/>
    <property type="project" value="UniProtKB-KW"/>
</dbReference>
<dbReference type="FunFam" id="3.40.50.920:FF:000003">
    <property type="entry name" value="Transketolase"/>
    <property type="match status" value="1"/>
</dbReference>
<dbReference type="NCBIfam" id="TIGR00232">
    <property type="entry name" value="tktlase_bact"/>
    <property type="match status" value="1"/>
</dbReference>
<dbReference type="InterPro" id="IPR005474">
    <property type="entry name" value="Transketolase_N"/>
</dbReference>
<evidence type="ECO:0000256" key="8">
    <source>
        <dbReference type="ARBA" id="ARBA00023052"/>
    </source>
</evidence>
<name>A0A077W971_9FUNG</name>
<comment type="similarity">
    <text evidence="2">Belongs to the transketolase family.</text>
</comment>
<feature type="binding site" evidence="11">
    <location>
        <position position="263"/>
    </location>
    <ligand>
        <name>substrate</name>
    </ligand>
</feature>
<evidence type="ECO:0000256" key="13">
    <source>
        <dbReference type="PIRSR" id="PIRSR605478-4"/>
    </source>
</evidence>
<feature type="binding site" evidence="11">
    <location>
        <position position="550"/>
    </location>
    <ligand>
        <name>substrate</name>
    </ligand>
</feature>
<feature type="binding site" evidence="11">
    <location>
        <position position="28"/>
    </location>
    <ligand>
        <name>substrate</name>
    </ligand>
</feature>
<dbReference type="Pfam" id="PF22613">
    <property type="entry name" value="Transketolase_C_1"/>
    <property type="match status" value="1"/>
</dbReference>
<dbReference type="Pfam" id="PF02779">
    <property type="entry name" value="Transket_pyr"/>
    <property type="match status" value="1"/>
</dbReference>
<evidence type="ECO:0000256" key="9">
    <source>
        <dbReference type="ARBA" id="ARBA00049473"/>
    </source>
</evidence>
<evidence type="ECO:0000256" key="6">
    <source>
        <dbReference type="ARBA" id="ARBA00022723"/>
    </source>
</evidence>
<evidence type="ECO:0000256" key="10">
    <source>
        <dbReference type="PIRSR" id="PIRSR605478-1"/>
    </source>
</evidence>
<feature type="binding site" evidence="12">
    <location>
        <position position="263"/>
    </location>
    <ligand>
        <name>thiamine diphosphate</name>
        <dbReference type="ChEBI" id="CHEBI:58937"/>
    </ligand>
</feature>
<evidence type="ECO:0000256" key="3">
    <source>
        <dbReference type="ARBA" id="ARBA00011738"/>
    </source>
</evidence>
<dbReference type="AlphaFoldDB" id="A0A077W971"/>
<dbReference type="Pfam" id="PF00456">
    <property type="entry name" value="Transketolase_N"/>
    <property type="match status" value="2"/>
</dbReference>
<evidence type="ECO:0000256" key="2">
    <source>
        <dbReference type="ARBA" id="ARBA00007131"/>
    </source>
</evidence>
<evidence type="ECO:0000256" key="5">
    <source>
        <dbReference type="ARBA" id="ARBA00022679"/>
    </source>
</evidence>
<feature type="site" description="Important for catalytic activity" evidence="14">
    <location>
        <position position="263"/>
    </location>
</feature>
<dbReference type="PANTHER" id="PTHR43522">
    <property type="entry name" value="TRANSKETOLASE"/>
    <property type="match status" value="1"/>
</dbReference>
<dbReference type="InterPro" id="IPR009014">
    <property type="entry name" value="Transketo_C/PFOR_II"/>
</dbReference>
<dbReference type="CDD" id="cd07033">
    <property type="entry name" value="TPP_PYR_DXS_TK_like"/>
    <property type="match status" value="1"/>
</dbReference>
<dbReference type="CDD" id="cd02012">
    <property type="entry name" value="TPP_TK"/>
    <property type="match status" value="1"/>
</dbReference>
<dbReference type="InterPro" id="IPR005475">
    <property type="entry name" value="Transketolase-like_Pyr-bd"/>
</dbReference>
<feature type="binding site" evidence="11">
    <location>
        <position position="497"/>
    </location>
    <ligand>
        <name>substrate</name>
    </ligand>
</feature>
<dbReference type="PANTHER" id="PTHR43522:SF2">
    <property type="entry name" value="TRANSKETOLASE 1-RELATED"/>
    <property type="match status" value="1"/>
</dbReference>
<evidence type="ECO:0000256" key="12">
    <source>
        <dbReference type="PIRSR" id="PIRSR605478-3"/>
    </source>
</evidence>
<proteinExistence type="inferred from homology"/>
<dbReference type="FunFam" id="3.40.50.970:FF:000003">
    <property type="entry name" value="Transketolase"/>
    <property type="match status" value="1"/>
</dbReference>
<comment type="subunit">
    <text evidence="3">Homodimer.</text>
</comment>
<feature type="site" description="Important for catalytic activity" evidence="14">
    <location>
        <position position="28"/>
    </location>
</feature>
<keyword evidence="8 12" id="KW-0786">Thiamine pyrophosphate</keyword>
<keyword evidence="5" id="KW-0808">Transferase</keyword>
<feature type="binding site" evidence="11">
    <location>
        <position position="501"/>
    </location>
    <ligand>
        <name>substrate</name>
    </ligand>
</feature>
<feature type="binding site" evidence="12">
    <location>
        <position position="68"/>
    </location>
    <ligand>
        <name>thiamine diphosphate</name>
        <dbReference type="ChEBI" id="CHEBI:58937"/>
    </ligand>
</feature>
<dbReference type="FunFam" id="3.40.50.970:FF:000004">
    <property type="entry name" value="Transketolase"/>
    <property type="match status" value="1"/>
</dbReference>
<reference evidence="16" key="1">
    <citation type="journal article" date="2014" name="Genome Announc.">
        <title>De novo whole-genome sequence and genome annotation of Lichtheimia ramosa.</title>
        <authorList>
            <person name="Linde J."/>
            <person name="Schwartze V."/>
            <person name="Binder U."/>
            <person name="Lass-Florl C."/>
            <person name="Voigt K."/>
            <person name="Horn F."/>
        </authorList>
    </citation>
    <scope>NUCLEOTIDE SEQUENCE</scope>
    <source>
        <strain evidence="16">JMRC FSU:6197</strain>
    </source>
</reference>
<dbReference type="Gene3D" id="3.40.50.970">
    <property type="match status" value="2"/>
</dbReference>
<dbReference type="InterPro" id="IPR033247">
    <property type="entry name" value="Transketolase_fam"/>
</dbReference>
<dbReference type="InterPro" id="IPR005478">
    <property type="entry name" value="Transketolase_bac-like"/>
</dbReference>
<dbReference type="GO" id="GO:0005829">
    <property type="term" value="C:cytosol"/>
    <property type="evidence" value="ECO:0007669"/>
    <property type="project" value="TreeGrafter"/>
</dbReference>
<protein>
    <recommendedName>
        <fullName evidence="4">transketolase</fullName>
        <ecNumber evidence="4">2.2.1.1</ecNumber>
    </recommendedName>
</protein>
<keyword evidence="7 13" id="KW-0460">Magnesium</keyword>
<comment type="catalytic activity">
    <reaction evidence="9">
        <text>D-sedoheptulose 7-phosphate + D-glyceraldehyde 3-phosphate = aldehydo-D-ribose 5-phosphate + D-xylulose 5-phosphate</text>
        <dbReference type="Rhea" id="RHEA:10508"/>
        <dbReference type="ChEBI" id="CHEBI:57483"/>
        <dbReference type="ChEBI" id="CHEBI:57737"/>
        <dbReference type="ChEBI" id="CHEBI:58273"/>
        <dbReference type="ChEBI" id="CHEBI:59776"/>
        <dbReference type="EC" id="2.2.1.1"/>
    </reaction>
</comment>
<dbReference type="InterPro" id="IPR055152">
    <property type="entry name" value="Transketolase-like_C_2"/>
</dbReference>
<sequence>MVQTIDQTAVNTIRVLAGEMTHLRGSGHPGAPMGCAPMAHTLFSRFLDVDPQDPEFIARDRFVLSNGHASALHYIMLHLMGFDVTVKDLQEFRKLGSKTPGHPEAFHTPGVELTTGPLGQGISTAVGLAAAEAHLAAKYNRPGYDIFNNYTYVIVGDGCLQEGVTLEAVSLAGHWKLGKLIVLYDSNKMTDDGDTAYAFTEDVAKRLEACGWHTTEVQDGNNDIEGIAKAIQEARAMHDKPSLIKINTTIGFGSNMENNRKVHGHPLTGVLMMEGEKRFHNDLIMMSYQLMMSRSSRKSLGLIPTTRMLSLMWQVRQLYAARAQHGKEHHASWTMLFEEYSKTYNDEAAEIIRRFKQELPDGWEKAIPHFNANDPPTATRKSSGVVLNALASVIPDFTSGCADITNSTLNRWKDVVDFQHPSTGLGDYTGQYFRYGVREHAMFAIMNGMSRYGCIIPIGATFLNFLSYGYPAVRMAALTGYHTIYVMTHDSIGLGEDGPTHQPIEIVALLRSMPNLLTFRPADGKEVAGAWLAALKQENSHRPSVFCLSRQDVPQLEGSSFEDVSKGAYIIQDSQAIPPKVILVATGSEVSIAMEAANRLQQEKEILARVISMPCTELYDEQPDEYKQALFLPGVPVISVEALCVFGWEKYADAHVGMTQYGLSGPMDDLYKYFDITPEAVINKACQIITRFEKEHCIPT</sequence>
<feature type="binding site" evidence="11">
    <location>
        <position position="489"/>
    </location>
    <ligand>
        <name>substrate</name>
    </ligand>
</feature>
<feature type="binding site" evidence="12">
    <location>
        <position position="158"/>
    </location>
    <ligand>
        <name>thiamine diphosphate</name>
        <dbReference type="ChEBI" id="CHEBI:58937"/>
    </ligand>
</feature>
<dbReference type="SMART" id="SM00861">
    <property type="entry name" value="Transket_pyr"/>
    <property type="match status" value="1"/>
</dbReference>
<feature type="binding site" evidence="12">
    <location>
        <begin position="116"/>
        <end position="118"/>
    </location>
    <ligand>
        <name>thiamine diphosphate</name>
        <dbReference type="ChEBI" id="CHEBI:58937"/>
    </ligand>
</feature>